<organism evidence="11">
    <name type="scientific">Oppiella nova</name>
    <dbReference type="NCBI Taxonomy" id="334625"/>
    <lineage>
        <taxon>Eukaryota</taxon>
        <taxon>Metazoa</taxon>
        <taxon>Ecdysozoa</taxon>
        <taxon>Arthropoda</taxon>
        <taxon>Chelicerata</taxon>
        <taxon>Arachnida</taxon>
        <taxon>Acari</taxon>
        <taxon>Acariformes</taxon>
        <taxon>Sarcoptiformes</taxon>
        <taxon>Oribatida</taxon>
        <taxon>Brachypylina</taxon>
        <taxon>Oppioidea</taxon>
        <taxon>Oppiidae</taxon>
        <taxon>Oppiella</taxon>
    </lineage>
</organism>
<feature type="transmembrane region" description="Helical" evidence="10">
    <location>
        <begin position="48"/>
        <end position="69"/>
    </location>
</feature>
<keyword evidence="7 10" id="KW-1133">Transmembrane helix</keyword>
<keyword evidence="12" id="KW-1185">Reference proteome</keyword>
<dbReference type="GO" id="GO:0005886">
    <property type="term" value="C:plasma membrane"/>
    <property type="evidence" value="ECO:0007669"/>
    <property type="project" value="UniProtKB-SubCell"/>
</dbReference>
<evidence type="ECO:0000256" key="8">
    <source>
        <dbReference type="ARBA" id="ARBA00023136"/>
    </source>
</evidence>
<feature type="transmembrane region" description="Helical" evidence="10">
    <location>
        <begin position="12"/>
        <end position="28"/>
    </location>
</feature>
<reference evidence="11" key="1">
    <citation type="submission" date="2020-11" db="EMBL/GenBank/DDBJ databases">
        <authorList>
            <person name="Tran Van P."/>
        </authorList>
    </citation>
    <scope>NUCLEOTIDE SEQUENCE</scope>
</reference>
<dbReference type="Proteomes" id="UP000728032">
    <property type="component" value="Unassembled WGS sequence"/>
</dbReference>
<dbReference type="OrthoDB" id="200187at2759"/>
<evidence type="ECO:0000313" key="11">
    <source>
        <dbReference type="EMBL" id="CAD7638763.1"/>
    </source>
</evidence>
<evidence type="ECO:0000256" key="3">
    <source>
        <dbReference type="ARBA" id="ARBA00006366"/>
    </source>
</evidence>
<feature type="compositionally biased region" description="Polar residues" evidence="9">
    <location>
        <begin position="670"/>
        <end position="694"/>
    </location>
</feature>
<keyword evidence="8 10" id="KW-0472">Membrane</keyword>
<proteinExistence type="inferred from homology"/>
<dbReference type="AlphaFoldDB" id="A0A7R9LBY1"/>
<dbReference type="InterPro" id="IPR009357">
    <property type="entry name" value="Riboflavin_transptr"/>
</dbReference>
<feature type="compositionally biased region" description="Acidic residues" evidence="9">
    <location>
        <begin position="701"/>
        <end position="712"/>
    </location>
</feature>
<evidence type="ECO:0000256" key="10">
    <source>
        <dbReference type="SAM" id="Phobius"/>
    </source>
</evidence>
<keyword evidence="6 10" id="KW-0812">Transmembrane</keyword>
<dbReference type="Pfam" id="PF03839">
    <property type="entry name" value="Sec62"/>
    <property type="match status" value="1"/>
</dbReference>
<keyword evidence="5" id="KW-1003">Cell membrane</keyword>
<keyword evidence="4" id="KW-0813">Transport</keyword>
<dbReference type="EMBL" id="CAJPVJ010000299">
    <property type="protein sequence ID" value="CAG2161983.1"/>
    <property type="molecule type" value="Genomic_DNA"/>
</dbReference>
<evidence type="ECO:0008006" key="13">
    <source>
        <dbReference type="Google" id="ProtNLM"/>
    </source>
</evidence>
<evidence type="ECO:0000256" key="9">
    <source>
        <dbReference type="SAM" id="MobiDB-lite"/>
    </source>
</evidence>
<evidence type="ECO:0000256" key="4">
    <source>
        <dbReference type="ARBA" id="ARBA00022448"/>
    </source>
</evidence>
<evidence type="ECO:0000313" key="12">
    <source>
        <dbReference type="Proteomes" id="UP000728032"/>
    </source>
</evidence>
<evidence type="ECO:0000256" key="1">
    <source>
        <dbReference type="ARBA" id="ARBA00000215"/>
    </source>
</evidence>
<feature type="compositionally biased region" description="Basic and acidic residues" evidence="9">
    <location>
        <begin position="453"/>
        <end position="501"/>
    </location>
</feature>
<comment type="similarity">
    <text evidence="3">Belongs to the riboflavin transporter family.</text>
</comment>
<dbReference type="PANTHER" id="PTHR12929">
    <property type="entry name" value="SOLUTE CARRIER FAMILY 52"/>
    <property type="match status" value="1"/>
</dbReference>
<evidence type="ECO:0000256" key="6">
    <source>
        <dbReference type="ARBA" id="ARBA00022692"/>
    </source>
</evidence>
<feature type="transmembrane region" description="Helical" evidence="10">
    <location>
        <begin position="81"/>
        <end position="101"/>
    </location>
</feature>
<dbReference type="Pfam" id="PF06237">
    <property type="entry name" value="SLC52_ribofla_tr"/>
    <property type="match status" value="1"/>
</dbReference>
<feature type="transmembrane region" description="Helical" evidence="10">
    <location>
        <begin position="568"/>
        <end position="600"/>
    </location>
</feature>
<feature type="compositionally biased region" description="Basic and acidic residues" evidence="9">
    <location>
        <begin position="658"/>
        <end position="669"/>
    </location>
</feature>
<evidence type="ECO:0000256" key="5">
    <source>
        <dbReference type="ARBA" id="ARBA00022475"/>
    </source>
</evidence>
<feature type="transmembrane region" description="Helical" evidence="10">
    <location>
        <begin position="315"/>
        <end position="337"/>
    </location>
</feature>
<comment type="subcellular location">
    <subcellularLocation>
        <location evidence="2">Cell membrane</location>
        <topology evidence="2">Multi-pass membrane protein</topology>
    </subcellularLocation>
</comment>
<dbReference type="GO" id="GO:0005789">
    <property type="term" value="C:endoplasmic reticulum membrane"/>
    <property type="evidence" value="ECO:0007669"/>
    <property type="project" value="InterPro"/>
</dbReference>
<feature type="transmembrane region" description="Helical" evidence="10">
    <location>
        <begin position="282"/>
        <end position="303"/>
    </location>
</feature>
<feature type="transmembrane region" description="Helical" evidence="10">
    <location>
        <begin position="196"/>
        <end position="217"/>
    </location>
</feature>
<feature type="transmembrane region" description="Helical" evidence="10">
    <location>
        <begin position="541"/>
        <end position="562"/>
    </location>
</feature>
<evidence type="ECO:0000256" key="2">
    <source>
        <dbReference type="ARBA" id="ARBA00004651"/>
    </source>
</evidence>
<protein>
    <recommendedName>
        <fullName evidence="13">Translocation protein SEC62</fullName>
    </recommendedName>
</protein>
<dbReference type="GO" id="GO:0015031">
    <property type="term" value="P:protein transport"/>
    <property type="evidence" value="ECO:0007669"/>
    <property type="project" value="InterPro"/>
</dbReference>
<feature type="transmembrane region" description="Helical" evidence="10">
    <location>
        <begin position="113"/>
        <end position="134"/>
    </location>
</feature>
<dbReference type="InterPro" id="IPR004728">
    <property type="entry name" value="Sec62"/>
</dbReference>
<feature type="region of interest" description="Disordered" evidence="9">
    <location>
        <begin position="634"/>
        <end position="712"/>
    </location>
</feature>
<evidence type="ECO:0000256" key="7">
    <source>
        <dbReference type="ARBA" id="ARBA00022989"/>
    </source>
</evidence>
<sequence>MSRIAFNERVVWVDVLAIIFGISSWIEVNGVWVETPVLVNRLPEQWNLASHVVVITQLANIGPIVYSILKFKYSLKSVEKPAIHLTLLIGALSCLLLSLFWDRITQISGSQHSVAFLLLTALLAVVDCTTSVLYMPFMAHFKSKYLMSYLIGQGLSGLIPSVIAIIQGIGGNPECVNSTTEANQTVAEYPDPRFSVSLFFIFLLVLVLLSWLAFILLNHLKICQSERVTHKEDSEVESQLRTVNNTGESDASTEHKSCDEIELNCESYLNRSNDRNISRNSFVGLLVTQAYICALTNGVLPSIQSYSCLPYGNTAYHLTVTLSSMANPIACFVAFYMSTAAVKKTLPVVVGVGTSDASLESEKPSKVEYEIAKYLRSKLPPKKTTLLSHKVDYFIASKSIDLLMDSKWSKDDKRQKEALFTSRESVVAFMDQMLRHKFFHRAKTVVVKKDKKKKADNEESSCNEEHMKVESKKKAKKELKDKDTKEENKDKEVSLKDKDDKEVETKKKEKKKIKLDMHLEQLFVDENEPYVWIYDPIPLRAWLIGAALVLAAIAICLFPLWPRVVRNYVYYLSIAAAALLFFIIGLAVLRLIVFTLVWVFTFGRHHLWILPNLTEDVGFMESFWPLYKHDVKNGDKKDAKKKKKDDATDASSAPLVDNEDKSIDNKESGSESASTVDSIAKSNSSNELNANNGINGFEILDSNELDDEEIDE</sequence>
<gene>
    <name evidence="11" type="ORF">ONB1V03_LOCUS1584</name>
</gene>
<dbReference type="PANTHER" id="PTHR12929:SF10">
    <property type="entry name" value="RIBOFLAVIN TRANSPORTER"/>
    <property type="match status" value="1"/>
</dbReference>
<comment type="catalytic activity">
    <reaction evidence="1">
        <text>riboflavin(in) = riboflavin(out)</text>
        <dbReference type="Rhea" id="RHEA:35015"/>
        <dbReference type="ChEBI" id="CHEBI:57986"/>
    </reaction>
</comment>
<accession>A0A7R9LBY1</accession>
<dbReference type="GO" id="GO:0032217">
    <property type="term" value="F:riboflavin transmembrane transporter activity"/>
    <property type="evidence" value="ECO:0007669"/>
    <property type="project" value="InterPro"/>
</dbReference>
<name>A0A7R9LBY1_9ACAR</name>
<feature type="transmembrane region" description="Helical" evidence="10">
    <location>
        <begin position="146"/>
        <end position="169"/>
    </location>
</feature>
<dbReference type="EMBL" id="OC915124">
    <property type="protein sequence ID" value="CAD7638763.1"/>
    <property type="molecule type" value="Genomic_DNA"/>
</dbReference>
<feature type="region of interest" description="Disordered" evidence="9">
    <location>
        <begin position="450"/>
        <end position="501"/>
    </location>
</feature>